<dbReference type="RefSeq" id="XP_066008584.1">
    <property type="nucleotide sequence ID" value="XM_066151921.1"/>
</dbReference>
<dbReference type="InParanoid" id="A0A7J6J1J5"/>
<reference evidence="1 2" key="1">
    <citation type="submission" date="2012-08" db="EMBL/GenBank/DDBJ databases">
        <authorList>
            <person name="Gan P.H.P."/>
            <person name="Ikeda K."/>
            <person name="Irieda H."/>
            <person name="Narusaka M."/>
            <person name="O'Connell R.J."/>
            <person name="Narusaka Y."/>
            <person name="Takano Y."/>
            <person name="Kubo Y."/>
            <person name="Shirasu K."/>
        </authorList>
    </citation>
    <scope>NUCLEOTIDE SEQUENCE [LARGE SCALE GENOMIC DNA]</scope>
    <source>
        <strain evidence="1 2">Nara gc5</strain>
    </source>
</reference>
<dbReference type="Proteomes" id="UP000011096">
    <property type="component" value="Unassembled WGS sequence"/>
</dbReference>
<dbReference type="AlphaFoldDB" id="A0A7J6J1J5"/>
<protein>
    <submittedName>
        <fullName evidence="1">Uncharacterized protein</fullName>
    </submittedName>
</protein>
<keyword evidence="2" id="KW-1185">Reference proteome</keyword>
<name>A0A7J6J1J5_COLFN</name>
<sequence length="83" mass="9449">MDIRTYLGDTSICLRSRVQSRSRNLCLETYLLQPQAGSLHFQGPFTLPVTSTTYIPTLTFAHLRTHPRSITNTAYIATFCKVR</sequence>
<dbReference type="GeneID" id="90979972"/>
<reference evidence="1 2" key="2">
    <citation type="submission" date="2020-04" db="EMBL/GenBank/DDBJ databases">
        <title>Genome sequencing and assembly of multiple isolates from the Colletotrichum gloeosporioides species complex.</title>
        <authorList>
            <person name="Gan P."/>
            <person name="Shirasu K."/>
        </authorList>
    </citation>
    <scope>NUCLEOTIDE SEQUENCE [LARGE SCALE GENOMIC DNA]</scope>
    <source>
        <strain evidence="1 2">Nara gc5</strain>
    </source>
</reference>
<gene>
    <name evidence="1" type="ORF">CGGC5_v007850</name>
</gene>
<accession>A0A7J6J1J5</accession>
<proteinExistence type="predicted"/>
<comment type="caution">
    <text evidence="1">The sequence shown here is derived from an EMBL/GenBank/DDBJ whole genome shotgun (WGS) entry which is preliminary data.</text>
</comment>
<evidence type="ECO:0000313" key="2">
    <source>
        <dbReference type="Proteomes" id="UP000011096"/>
    </source>
</evidence>
<organism evidence="1 2">
    <name type="scientific">Colletotrichum fructicola (strain Nara gc5)</name>
    <name type="common">Anthracnose fungus</name>
    <name type="synonym">Colletotrichum gloeosporioides (strain Nara gc5)</name>
    <dbReference type="NCBI Taxonomy" id="1213859"/>
    <lineage>
        <taxon>Eukaryota</taxon>
        <taxon>Fungi</taxon>
        <taxon>Dikarya</taxon>
        <taxon>Ascomycota</taxon>
        <taxon>Pezizomycotina</taxon>
        <taxon>Sordariomycetes</taxon>
        <taxon>Hypocreomycetidae</taxon>
        <taxon>Glomerellales</taxon>
        <taxon>Glomerellaceae</taxon>
        <taxon>Colletotrichum</taxon>
        <taxon>Colletotrichum gloeosporioides species complex</taxon>
    </lineage>
</organism>
<dbReference type="EMBL" id="ANPB02000004">
    <property type="protein sequence ID" value="KAF4483642.1"/>
    <property type="molecule type" value="Genomic_DNA"/>
</dbReference>
<evidence type="ECO:0000313" key="1">
    <source>
        <dbReference type="EMBL" id="KAF4483642.1"/>
    </source>
</evidence>